<evidence type="ECO:0000313" key="9">
    <source>
        <dbReference type="Proteomes" id="UP000078561"/>
    </source>
</evidence>
<dbReference type="Proteomes" id="UP000078561">
    <property type="component" value="Unassembled WGS sequence"/>
</dbReference>
<comment type="function">
    <text evidence="7">Component of the signal recognition particle (SRP) complex, a ribonucleoprotein complex that mediates the cotranslational targeting of secretory and membrane proteins to the endoplasmic reticulum (ER).</text>
</comment>
<keyword evidence="3 7" id="KW-0963">Cytoplasm</keyword>
<comment type="subcellular location">
    <subcellularLocation>
        <location evidence="1 7">Cytoplasm</location>
    </subcellularLocation>
</comment>
<accession>A0A163KGR0</accession>
<dbReference type="InterPro" id="IPR009018">
    <property type="entry name" value="Signal_recog_particle_SRP9/14"/>
</dbReference>
<keyword evidence="4 7" id="KW-0694">RNA-binding</keyword>
<evidence type="ECO:0000256" key="2">
    <source>
        <dbReference type="ARBA" id="ARBA00010349"/>
    </source>
</evidence>
<dbReference type="Gene3D" id="3.30.720.10">
    <property type="entry name" value="Signal recognition particle alu RNA binding heterodimer, srp9/1"/>
    <property type="match status" value="1"/>
</dbReference>
<gene>
    <name evidence="8" type="primary">ABSGL_13500.1 scaffold 14165</name>
</gene>
<comment type="similarity">
    <text evidence="2 7">Belongs to the SRP14 family.</text>
</comment>
<dbReference type="OMA" id="SVTMKRM"/>
<dbReference type="PANTHER" id="PTHR12013">
    <property type="entry name" value="SIGNAL RECOGNITION PARTICLE 14 KD PROTEIN"/>
    <property type="match status" value="1"/>
</dbReference>
<sequence length="118" mass="13404">MKDVDPVAFTVELGRLYELSKTSGNVSVTMKRMTRHRLLKLQKVKKCLPKGGDAVVQGGLDEYPTLVRATYKDTKISTIVSPDEFNKFQTSYGTVIRAYMDTLKKKERSKKVKKQKST</sequence>
<keyword evidence="6 7" id="KW-0687">Ribonucleoprotein</keyword>
<dbReference type="InterPro" id="IPR003210">
    <property type="entry name" value="Signal_recog_particle_SRP14"/>
</dbReference>
<keyword evidence="5 7" id="KW-0733">Signal recognition particle</keyword>
<dbReference type="SUPFAM" id="SSF54762">
    <property type="entry name" value="Signal recognition particle alu RNA binding heterodimer, SRP9/14"/>
    <property type="match status" value="1"/>
</dbReference>
<dbReference type="GO" id="GO:0030942">
    <property type="term" value="F:endoplasmic reticulum signal peptide binding"/>
    <property type="evidence" value="ECO:0007669"/>
    <property type="project" value="UniProtKB-UniRule"/>
</dbReference>
<dbReference type="EMBL" id="LT554853">
    <property type="protein sequence ID" value="SAM07843.1"/>
    <property type="molecule type" value="Genomic_DNA"/>
</dbReference>
<evidence type="ECO:0000256" key="1">
    <source>
        <dbReference type="ARBA" id="ARBA00004496"/>
    </source>
</evidence>
<dbReference type="GO" id="GO:0006614">
    <property type="term" value="P:SRP-dependent cotranslational protein targeting to membrane"/>
    <property type="evidence" value="ECO:0007669"/>
    <property type="project" value="UniProtKB-UniRule"/>
</dbReference>
<dbReference type="GO" id="GO:0005786">
    <property type="term" value="C:signal recognition particle, endoplasmic reticulum targeting"/>
    <property type="evidence" value="ECO:0007669"/>
    <property type="project" value="UniProtKB-UniRule"/>
</dbReference>
<dbReference type="Pfam" id="PF02290">
    <property type="entry name" value="SRP14"/>
    <property type="match status" value="1"/>
</dbReference>
<reference evidence="8" key="1">
    <citation type="submission" date="2016-04" db="EMBL/GenBank/DDBJ databases">
        <authorList>
            <person name="Evans L.H."/>
            <person name="Alamgir A."/>
            <person name="Owens N."/>
            <person name="Weber N.D."/>
            <person name="Virtaneva K."/>
            <person name="Barbian K."/>
            <person name="Babar A."/>
            <person name="Rosenke K."/>
        </authorList>
    </citation>
    <scope>NUCLEOTIDE SEQUENCE [LARGE SCALE GENOMIC DNA]</scope>
    <source>
        <strain evidence="8">CBS 101.48</strain>
    </source>
</reference>
<evidence type="ECO:0000313" key="8">
    <source>
        <dbReference type="EMBL" id="SAM07843.1"/>
    </source>
</evidence>
<dbReference type="OrthoDB" id="19209at2759"/>
<evidence type="ECO:0000256" key="6">
    <source>
        <dbReference type="ARBA" id="ARBA00023274"/>
    </source>
</evidence>
<evidence type="ECO:0000256" key="7">
    <source>
        <dbReference type="RuleBase" id="RU368100"/>
    </source>
</evidence>
<evidence type="ECO:0000256" key="5">
    <source>
        <dbReference type="ARBA" id="ARBA00023135"/>
    </source>
</evidence>
<organism evidence="8">
    <name type="scientific">Absidia glauca</name>
    <name type="common">Pin mould</name>
    <dbReference type="NCBI Taxonomy" id="4829"/>
    <lineage>
        <taxon>Eukaryota</taxon>
        <taxon>Fungi</taxon>
        <taxon>Fungi incertae sedis</taxon>
        <taxon>Mucoromycota</taxon>
        <taxon>Mucoromycotina</taxon>
        <taxon>Mucoromycetes</taxon>
        <taxon>Mucorales</taxon>
        <taxon>Cunninghamellaceae</taxon>
        <taxon>Absidia</taxon>
    </lineage>
</organism>
<evidence type="ECO:0000256" key="3">
    <source>
        <dbReference type="ARBA" id="ARBA00022490"/>
    </source>
</evidence>
<protein>
    <recommendedName>
        <fullName evidence="7">Signal recognition particle subunit SRP14</fullName>
    </recommendedName>
    <alternativeName>
        <fullName evidence="7">Signal recognition particle 14 kDa protein</fullName>
    </alternativeName>
</protein>
<dbReference type="InParanoid" id="A0A163KGR0"/>
<dbReference type="GO" id="GO:0008312">
    <property type="term" value="F:7S RNA binding"/>
    <property type="evidence" value="ECO:0007669"/>
    <property type="project" value="UniProtKB-UniRule"/>
</dbReference>
<proteinExistence type="inferred from homology"/>
<dbReference type="STRING" id="4829.A0A163KGR0"/>
<comment type="subunit">
    <text evidence="7">Component of a fungal signal recognition particle (SRP) complex that consists of a 7SL RNA molecule (scR1) and at least six protein subunits: SRP72, SRP68, SRP54, SEC65, SRP21 and SRP14.</text>
</comment>
<dbReference type="AlphaFoldDB" id="A0A163KGR0"/>
<keyword evidence="9" id="KW-1185">Reference proteome</keyword>
<evidence type="ECO:0000256" key="4">
    <source>
        <dbReference type="ARBA" id="ARBA00022884"/>
    </source>
</evidence>
<name>A0A163KGR0_ABSGL</name>